<protein>
    <submittedName>
        <fullName evidence="1">Uncharacterized protein</fullName>
    </submittedName>
</protein>
<accession>A0ACB7Z8W0</accession>
<dbReference type="EMBL" id="CM037154">
    <property type="protein sequence ID" value="KAH7861871.1"/>
    <property type="molecule type" value="Genomic_DNA"/>
</dbReference>
<gene>
    <name evidence="1" type="ORF">Vadar_032012</name>
</gene>
<evidence type="ECO:0000313" key="2">
    <source>
        <dbReference type="Proteomes" id="UP000828048"/>
    </source>
</evidence>
<sequence length="104" mass="11614">MELILQAAAQYFYNTIKNSSIAMSNLIGPVEQMALANHPIKGLYFTFVGTPQSLGITIISYVDKLRITIRMEKGFMDPQKFNSCIETAFEMIFTATVQNAPLSN</sequence>
<evidence type="ECO:0000313" key="1">
    <source>
        <dbReference type="EMBL" id="KAH7861871.1"/>
    </source>
</evidence>
<name>A0ACB7Z8W0_9ERIC</name>
<keyword evidence="2" id="KW-1185">Reference proteome</keyword>
<proteinExistence type="predicted"/>
<comment type="caution">
    <text evidence="1">The sequence shown here is derived from an EMBL/GenBank/DDBJ whole genome shotgun (WGS) entry which is preliminary data.</text>
</comment>
<dbReference type="Proteomes" id="UP000828048">
    <property type="component" value="Chromosome 4"/>
</dbReference>
<organism evidence="1 2">
    <name type="scientific">Vaccinium darrowii</name>
    <dbReference type="NCBI Taxonomy" id="229202"/>
    <lineage>
        <taxon>Eukaryota</taxon>
        <taxon>Viridiplantae</taxon>
        <taxon>Streptophyta</taxon>
        <taxon>Embryophyta</taxon>
        <taxon>Tracheophyta</taxon>
        <taxon>Spermatophyta</taxon>
        <taxon>Magnoliopsida</taxon>
        <taxon>eudicotyledons</taxon>
        <taxon>Gunneridae</taxon>
        <taxon>Pentapetalae</taxon>
        <taxon>asterids</taxon>
        <taxon>Ericales</taxon>
        <taxon>Ericaceae</taxon>
        <taxon>Vaccinioideae</taxon>
        <taxon>Vaccinieae</taxon>
        <taxon>Vaccinium</taxon>
    </lineage>
</organism>
<reference evidence="1 2" key="1">
    <citation type="journal article" date="2021" name="Hortic Res">
        <title>High-quality reference genome and annotation aids understanding of berry development for evergreen blueberry (Vaccinium darrowii).</title>
        <authorList>
            <person name="Yu J."/>
            <person name="Hulse-Kemp A.M."/>
            <person name="Babiker E."/>
            <person name="Staton M."/>
        </authorList>
    </citation>
    <scope>NUCLEOTIDE SEQUENCE [LARGE SCALE GENOMIC DNA]</scope>
    <source>
        <strain evidence="2">cv. NJ 8807/NJ 8810</strain>
        <tissue evidence="1">Young leaf</tissue>
    </source>
</reference>